<evidence type="ECO:0000256" key="2">
    <source>
        <dbReference type="ARBA" id="ARBA00022692"/>
    </source>
</evidence>
<keyword evidence="3 5" id="KW-1133">Transmembrane helix</keyword>
<evidence type="ECO:0000256" key="5">
    <source>
        <dbReference type="SAM" id="Phobius"/>
    </source>
</evidence>
<sequence length="332" mass="38934">MINSRSIRFFSVEKLTFIYILITTLIILFLRPELSVARKLLSVRVLMIFAIFGLAYLNSIKNWWVIRFSRFAFVGGLLVYWYPETFDINRMIPNYDHLLAGLEQKIFGFQPAIAFSQLYPQRWFCELLNMGYFAYYPLIIGTSMYLYIKDRKYFEYFFFTVLFSFLCYYTIYILFPTAGPQYYFQAIGFDQAQSGVFPHVGFYFDRHQELLSQNTNPGFFSHLVQNTQQVGERPTAAFPSSHVGISTLVLILILKNRRYLLFSILFPIYMALVAATVYIQAHYLIDVVAGLATSVVFFILGSQVYKEFTRKYMGISELSSVFLKERVKIRNY</sequence>
<protein>
    <submittedName>
        <fullName evidence="7">Phosphoesterase PA-phosphatase related protein</fullName>
    </submittedName>
</protein>
<feature type="transmembrane region" description="Helical" evidence="5">
    <location>
        <begin position="155"/>
        <end position="175"/>
    </location>
</feature>
<evidence type="ECO:0000256" key="1">
    <source>
        <dbReference type="ARBA" id="ARBA00004141"/>
    </source>
</evidence>
<feature type="transmembrane region" description="Helical" evidence="5">
    <location>
        <begin position="287"/>
        <end position="305"/>
    </location>
</feature>
<reference evidence="7 8" key="2">
    <citation type="journal article" date="2011" name="Stand. Genomic Sci.">
        <title>Complete genome sequence of Paludibacter propionicigenes type strain (WB4).</title>
        <authorList>
            <person name="Gronow S."/>
            <person name="Munk C."/>
            <person name="Lapidus A."/>
            <person name="Nolan M."/>
            <person name="Lucas S."/>
            <person name="Hammon N."/>
            <person name="Deshpande S."/>
            <person name="Cheng J.F."/>
            <person name="Tapia R."/>
            <person name="Han C."/>
            <person name="Goodwin L."/>
            <person name="Pitluck S."/>
            <person name="Liolios K."/>
            <person name="Ivanova N."/>
            <person name="Mavromatis K."/>
            <person name="Mikhailova N."/>
            <person name="Pati A."/>
            <person name="Chen A."/>
            <person name="Palaniappan K."/>
            <person name="Land M."/>
            <person name="Hauser L."/>
            <person name="Chang Y.J."/>
            <person name="Jeffries C.D."/>
            <person name="Brambilla E."/>
            <person name="Rohde M."/>
            <person name="Goker M."/>
            <person name="Detter J.C."/>
            <person name="Woyke T."/>
            <person name="Bristow J."/>
            <person name="Eisen J.A."/>
            <person name="Markowitz V."/>
            <person name="Hugenholtz P."/>
            <person name="Kyrpides N.C."/>
            <person name="Klenk H.P."/>
        </authorList>
    </citation>
    <scope>NUCLEOTIDE SEQUENCE [LARGE SCALE GENOMIC DNA]</scope>
    <source>
        <strain evidence="8">DSM 17365 / JCM 13257 / WB4</strain>
    </source>
</reference>
<organism evidence="7 8">
    <name type="scientific">Paludibacter propionicigenes (strain DSM 17365 / JCM 13257 / WB4)</name>
    <dbReference type="NCBI Taxonomy" id="694427"/>
    <lineage>
        <taxon>Bacteria</taxon>
        <taxon>Pseudomonadati</taxon>
        <taxon>Bacteroidota</taxon>
        <taxon>Bacteroidia</taxon>
        <taxon>Bacteroidales</taxon>
        <taxon>Paludibacteraceae</taxon>
        <taxon>Paludibacter</taxon>
    </lineage>
</organism>
<dbReference type="AlphaFoldDB" id="E4T4N8"/>
<dbReference type="STRING" id="694427.Palpr_1536"/>
<dbReference type="OrthoDB" id="1454668at2"/>
<evidence type="ECO:0000313" key="7">
    <source>
        <dbReference type="EMBL" id="ADQ79682.1"/>
    </source>
</evidence>
<dbReference type="eggNOG" id="COG0671">
    <property type="taxonomic scope" value="Bacteria"/>
</dbReference>
<evidence type="ECO:0000256" key="4">
    <source>
        <dbReference type="ARBA" id="ARBA00023136"/>
    </source>
</evidence>
<keyword evidence="2 5" id="KW-0812">Transmembrane</keyword>
<dbReference type="HOGENOM" id="CLU_062218_0_0_10"/>
<keyword evidence="4 5" id="KW-0472">Membrane</keyword>
<evidence type="ECO:0000313" key="8">
    <source>
        <dbReference type="Proteomes" id="UP000008718"/>
    </source>
</evidence>
<dbReference type="PANTHER" id="PTHR31310:SF7">
    <property type="entry name" value="PA-PHOSPHATASE RELATED-FAMILY PROTEIN DDB_G0268928"/>
    <property type="match status" value="1"/>
</dbReference>
<feature type="transmembrane region" description="Helical" evidence="5">
    <location>
        <begin position="64"/>
        <end position="82"/>
    </location>
</feature>
<dbReference type="InterPro" id="IPR036938">
    <property type="entry name" value="PAP2/HPO_sf"/>
</dbReference>
<evidence type="ECO:0000259" key="6">
    <source>
        <dbReference type="Pfam" id="PF14378"/>
    </source>
</evidence>
<reference key="1">
    <citation type="submission" date="2010-11" db="EMBL/GenBank/DDBJ databases">
        <title>The complete genome of Paludibacter propionicigenes DSM 17365.</title>
        <authorList>
            <consortium name="US DOE Joint Genome Institute (JGI-PGF)"/>
            <person name="Lucas S."/>
            <person name="Copeland A."/>
            <person name="Lapidus A."/>
            <person name="Bruce D."/>
            <person name="Goodwin L."/>
            <person name="Pitluck S."/>
            <person name="Kyrpides N."/>
            <person name="Mavromatis K."/>
            <person name="Ivanova N."/>
            <person name="Munk A.C."/>
            <person name="Brettin T."/>
            <person name="Detter J.C."/>
            <person name="Han C."/>
            <person name="Tapia R."/>
            <person name="Land M."/>
            <person name="Hauser L."/>
            <person name="Markowitz V."/>
            <person name="Cheng J.-F."/>
            <person name="Hugenholtz P."/>
            <person name="Woyke T."/>
            <person name="Wu D."/>
            <person name="Gronow S."/>
            <person name="Wellnitz S."/>
            <person name="Brambilla E."/>
            <person name="Klenk H.-P."/>
            <person name="Eisen J.A."/>
        </authorList>
    </citation>
    <scope>NUCLEOTIDE SEQUENCE</scope>
    <source>
        <strain>WB4</strain>
    </source>
</reference>
<dbReference type="Proteomes" id="UP000008718">
    <property type="component" value="Chromosome"/>
</dbReference>
<feature type="transmembrane region" description="Helical" evidence="5">
    <location>
        <begin position="12"/>
        <end position="30"/>
    </location>
</feature>
<evidence type="ECO:0000256" key="3">
    <source>
        <dbReference type="ARBA" id="ARBA00022989"/>
    </source>
</evidence>
<comment type="subcellular location">
    <subcellularLocation>
        <location evidence="1">Membrane</location>
        <topology evidence="1">Multi-pass membrane protein</topology>
    </subcellularLocation>
</comment>
<feature type="transmembrane region" description="Helical" evidence="5">
    <location>
        <begin position="36"/>
        <end position="57"/>
    </location>
</feature>
<dbReference type="GO" id="GO:0016020">
    <property type="term" value="C:membrane"/>
    <property type="evidence" value="ECO:0007669"/>
    <property type="project" value="UniProtKB-SubCell"/>
</dbReference>
<dbReference type="SUPFAM" id="SSF48317">
    <property type="entry name" value="Acid phosphatase/Vanadium-dependent haloperoxidase"/>
    <property type="match status" value="1"/>
</dbReference>
<feature type="transmembrane region" description="Helical" evidence="5">
    <location>
        <begin position="259"/>
        <end position="281"/>
    </location>
</feature>
<dbReference type="InterPro" id="IPR052185">
    <property type="entry name" value="IPC_Synthase-Related"/>
</dbReference>
<dbReference type="KEGG" id="ppn:Palpr_1536"/>
<accession>E4T4N8</accession>
<dbReference type="EMBL" id="CP002345">
    <property type="protein sequence ID" value="ADQ79682.1"/>
    <property type="molecule type" value="Genomic_DNA"/>
</dbReference>
<name>E4T4N8_PALPW</name>
<feature type="transmembrane region" description="Helical" evidence="5">
    <location>
        <begin position="236"/>
        <end position="254"/>
    </location>
</feature>
<feature type="transmembrane region" description="Helical" evidence="5">
    <location>
        <begin position="130"/>
        <end position="148"/>
    </location>
</feature>
<feature type="domain" description="Inositolphosphotransferase Aur1/Ipt1" evidence="6">
    <location>
        <begin position="102"/>
        <end position="299"/>
    </location>
</feature>
<keyword evidence="8" id="KW-1185">Reference proteome</keyword>
<dbReference type="PANTHER" id="PTHR31310">
    <property type="match status" value="1"/>
</dbReference>
<dbReference type="Gene3D" id="1.20.144.10">
    <property type="entry name" value="Phosphatidic acid phosphatase type 2/haloperoxidase"/>
    <property type="match status" value="1"/>
</dbReference>
<dbReference type="Pfam" id="PF14378">
    <property type="entry name" value="PAP2_3"/>
    <property type="match status" value="1"/>
</dbReference>
<dbReference type="InterPro" id="IPR026841">
    <property type="entry name" value="Aur1/Ipt1"/>
</dbReference>
<gene>
    <name evidence="7" type="ordered locus">Palpr_1536</name>
</gene>
<proteinExistence type="predicted"/>